<protein>
    <recommendedName>
        <fullName evidence="5">Ig-like domain-containing protein</fullName>
    </recommendedName>
</protein>
<keyword evidence="7" id="KW-1185">Reference proteome</keyword>
<dbReference type="Proteomes" id="UP001233999">
    <property type="component" value="Unassembled WGS sequence"/>
</dbReference>
<dbReference type="GO" id="GO:0005886">
    <property type="term" value="C:plasma membrane"/>
    <property type="evidence" value="ECO:0007669"/>
    <property type="project" value="TreeGrafter"/>
</dbReference>
<dbReference type="GO" id="GO:0030424">
    <property type="term" value="C:axon"/>
    <property type="evidence" value="ECO:0007669"/>
    <property type="project" value="TreeGrafter"/>
</dbReference>
<evidence type="ECO:0000313" key="7">
    <source>
        <dbReference type="Proteomes" id="UP001233999"/>
    </source>
</evidence>
<keyword evidence="2" id="KW-1015">Disulfide bond</keyword>
<dbReference type="SUPFAM" id="SSF48726">
    <property type="entry name" value="Immunoglobulin"/>
    <property type="match status" value="4"/>
</dbReference>
<feature type="non-terminal residue" evidence="6">
    <location>
        <position position="1"/>
    </location>
</feature>
<dbReference type="InterPro" id="IPR003598">
    <property type="entry name" value="Ig_sub2"/>
</dbReference>
<evidence type="ECO:0000256" key="3">
    <source>
        <dbReference type="ARBA" id="ARBA00023319"/>
    </source>
</evidence>
<evidence type="ECO:0000256" key="1">
    <source>
        <dbReference type="ARBA" id="ARBA00022729"/>
    </source>
</evidence>
<dbReference type="SMART" id="SM00409">
    <property type="entry name" value="IG"/>
    <property type="match status" value="4"/>
</dbReference>
<keyword evidence="3" id="KW-0393">Immunoglobulin domain</keyword>
<dbReference type="PANTHER" id="PTHR45080">
    <property type="entry name" value="CONTACTIN 5"/>
    <property type="match status" value="1"/>
</dbReference>
<dbReference type="PROSITE" id="PS50835">
    <property type="entry name" value="IG_LIKE"/>
    <property type="match status" value="4"/>
</dbReference>
<dbReference type="GO" id="GO:0050808">
    <property type="term" value="P:synapse organization"/>
    <property type="evidence" value="ECO:0007669"/>
    <property type="project" value="TreeGrafter"/>
</dbReference>
<feature type="domain" description="Ig-like" evidence="5">
    <location>
        <begin position="21"/>
        <end position="104"/>
    </location>
</feature>
<evidence type="ECO:0000256" key="4">
    <source>
        <dbReference type="SAM" id="MobiDB-lite"/>
    </source>
</evidence>
<dbReference type="Pfam" id="PF07679">
    <property type="entry name" value="I-set"/>
    <property type="match status" value="4"/>
</dbReference>
<dbReference type="InterPro" id="IPR036179">
    <property type="entry name" value="Ig-like_dom_sf"/>
</dbReference>
<dbReference type="PANTHER" id="PTHR45080:SF8">
    <property type="entry name" value="IG-LIKE DOMAIN-CONTAINING PROTEIN"/>
    <property type="match status" value="1"/>
</dbReference>
<reference evidence="6" key="2">
    <citation type="submission" date="2023-05" db="EMBL/GenBank/DDBJ databases">
        <authorList>
            <person name="Fouks B."/>
        </authorList>
    </citation>
    <scope>NUCLEOTIDE SEQUENCE</scope>
    <source>
        <strain evidence="6">Stay&amp;Tobe</strain>
        <tissue evidence="6">Testes</tissue>
    </source>
</reference>
<dbReference type="Gene3D" id="2.60.40.10">
    <property type="entry name" value="Immunoglobulins"/>
    <property type="match status" value="4"/>
</dbReference>
<dbReference type="GO" id="GO:0007156">
    <property type="term" value="P:homophilic cell adhesion via plasma membrane adhesion molecules"/>
    <property type="evidence" value="ECO:0007669"/>
    <property type="project" value="TreeGrafter"/>
</dbReference>
<name>A0AAD8AC25_DIPPU</name>
<organism evidence="6 7">
    <name type="scientific">Diploptera punctata</name>
    <name type="common">Pacific beetle cockroach</name>
    <dbReference type="NCBI Taxonomy" id="6984"/>
    <lineage>
        <taxon>Eukaryota</taxon>
        <taxon>Metazoa</taxon>
        <taxon>Ecdysozoa</taxon>
        <taxon>Arthropoda</taxon>
        <taxon>Hexapoda</taxon>
        <taxon>Insecta</taxon>
        <taxon>Pterygota</taxon>
        <taxon>Neoptera</taxon>
        <taxon>Polyneoptera</taxon>
        <taxon>Dictyoptera</taxon>
        <taxon>Blattodea</taxon>
        <taxon>Blaberoidea</taxon>
        <taxon>Blaberidae</taxon>
        <taxon>Diplopterinae</taxon>
        <taxon>Diploptera</taxon>
    </lineage>
</organism>
<gene>
    <name evidence="6" type="ORF">L9F63_013230</name>
</gene>
<dbReference type="InterPro" id="IPR003599">
    <property type="entry name" value="Ig_sub"/>
</dbReference>
<comment type="caution">
    <text evidence="6">The sequence shown here is derived from an EMBL/GenBank/DDBJ whole genome shotgun (WGS) entry which is preliminary data.</text>
</comment>
<feature type="domain" description="Ig-like" evidence="5">
    <location>
        <begin position="286"/>
        <end position="378"/>
    </location>
</feature>
<proteinExistence type="predicted"/>
<dbReference type="FunFam" id="2.60.40.10:FF:000107">
    <property type="entry name" value="Myosin, light chain kinase a"/>
    <property type="match status" value="1"/>
</dbReference>
<dbReference type="InterPro" id="IPR050958">
    <property type="entry name" value="Cell_Adh-Cytoskel_Orgn"/>
</dbReference>
<reference evidence="6" key="1">
    <citation type="journal article" date="2023" name="IScience">
        <title>Live-bearing cockroach genome reveals convergent evolutionary mechanisms linked to viviparity in insects and beyond.</title>
        <authorList>
            <person name="Fouks B."/>
            <person name="Harrison M.C."/>
            <person name="Mikhailova A.A."/>
            <person name="Marchal E."/>
            <person name="English S."/>
            <person name="Carruthers M."/>
            <person name="Jennings E.C."/>
            <person name="Chiamaka E.L."/>
            <person name="Frigard R.A."/>
            <person name="Pippel M."/>
            <person name="Attardo G.M."/>
            <person name="Benoit J.B."/>
            <person name="Bornberg-Bauer E."/>
            <person name="Tobe S.S."/>
        </authorList>
    </citation>
    <scope>NUCLEOTIDE SEQUENCE</scope>
    <source>
        <strain evidence="6">Stay&amp;Tobe</strain>
    </source>
</reference>
<dbReference type="InterPro" id="IPR013783">
    <property type="entry name" value="Ig-like_fold"/>
</dbReference>
<dbReference type="CDD" id="cd00096">
    <property type="entry name" value="Ig"/>
    <property type="match status" value="1"/>
</dbReference>
<feature type="domain" description="Ig-like" evidence="5">
    <location>
        <begin position="392"/>
        <end position="483"/>
    </location>
</feature>
<sequence length="489" mass="54435">QGKEEGMEHSAVKHGKVQTLPIIKRELKDLRCCDGDAVTLECSVQATPEPDIRWEKGGRLLPLGGDFNAEFDGETARLHIHQVYPEDEGEYTCVAYNELGRALTSACLVVDVPEEKETLLSRQLSRPPGLLSAGSTPRSTPRTTPSRSKSPSIPRHREGTPSRYVFEDSRPRRLKVSAPKFYAVPHNRVAEEGETVRFQCAIAGHPTPWVTWDKDGILVTPSSRLTLSERDDLRILEITEVTVEDAGFYRITLENEVGRIEASARLEVINRYGGRSRGVRAWSASPRTSPTFGRRLIGSAARVGGRLTLACDIRASPTPGTTWYRNGELVVRNSRITPTWDGKTARLEIEDVELEDAGMYICVAENDLGKTRCSARVLVLDKDDPSNEDRQPPVFLQGLPPKTIVSDGEGFELQVRLQGSPPLDVVWVKDSIEIPDCEDFRYVDHGDGRFALRLADVFPQDSGEYRCEAYNEHGDAFTSGNLVVKEFYA</sequence>
<dbReference type="AlphaFoldDB" id="A0AAD8AC25"/>
<feature type="domain" description="Ig-like" evidence="5">
    <location>
        <begin position="179"/>
        <end position="267"/>
    </location>
</feature>
<dbReference type="InterPro" id="IPR007110">
    <property type="entry name" value="Ig-like_dom"/>
</dbReference>
<dbReference type="FunFam" id="2.60.40.10:FF:001452">
    <property type="entry name" value="Uncharacterized protein, isoform F"/>
    <property type="match status" value="1"/>
</dbReference>
<dbReference type="GO" id="GO:0008046">
    <property type="term" value="F:axon guidance receptor activity"/>
    <property type="evidence" value="ECO:0007669"/>
    <property type="project" value="TreeGrafter"/>
</dbReference>
<dbReference type="GO" id="GO:0043025">
    <property type="term" value="C:neuronal cell body"/>
    <property type="evidence" value="ECO:0007669"/>
    <property type="project" value="TreeGrafter"/>
</dbReference>
<feature type="compositionally biased region" description="Low complexity" evidence="4">
    <location>
        <begin position="135"/>
        <end position="153"/>
    </location>
</feature>
<feature type="non-terminal residue" evidence="6">
    <location>
        <position position="489"/>
    </location>
</feature>
<dbReference type="FunFam" id="2.60.40.10:FF:000032">
    <property type="entry name" value="palladin isoform X1"/>
    <property type="match status" value="1"/>
</dbReference>
<dbReference type="SMART" id="SM00408">
    <property type="entry name" value="IGc2"/>
    <property type="match status" value="4"/>
</dbReference>
<accession>A0AAD8AC25</accession>
<dbReference type="EMBL" id="JASPKZ010002329">
    <property type="protein sequence ID" value="KAJ9595562.1"/>
    <property type="molecule type" value="Genomic_DNA"/>
</dbReference>
<dbReference type="FunFam" id="2.60.40.10:FF:000612">
    <property type="entry name" value="palladin isoform X1"/>
    <property type="match status" value="1"/>
</dbReference>
<evidence type="ECO:0000313" key="6">
    <source>
        <dbReference type="EMBL" id="KAJ9595562.1"/>
    </source>
</evidence>
<feature type="region of interest" description="Disordered" evidence="4">
    <location>
        <begin position="119"/>
        <end position="163"/>
    </location>
</feature>
<keyword evidence="1" id="KW-0732">Signal</keyword>
<evidence type="ECO:0000259" key="5">
    <source>
        <dbReference type="PROSITE" id="PS50835"/>
    </source>
</evidence>
<evidence type="ECO:0000256" key="2">
    <source>
        <dbReference type="ARBA" id="ARBA00023157"/>
    </source>
</evidence>
<dbReference type="InterPro" id="IPR013098">
    <property type="entry name" value="Ig_I-set"/>
</dbReference>